<sequence length="184" mass="21505">MSNHIDVEEALKYIFNKEANSNENHQKLADNKLIKIVMKLLDVHIKYFYNKYYIQTNDNSIYCFSDNETNCFQTLNQFFSSIPNHPYKIKNETISSIQSKKSAVYVIYCIIKEPNYSDHRNSIEELQKNFKTLVILLLVSNSSQSLSKLEGFHGNVINLQVNLDEIVNNNFNQESLNELKKIIK</sequence>
<dbReference type="RefSeq" id="XP_003289082.1">
    <property type="nucleotide sequence ID" value="XM_003289034.1"/>
</dbReference>
<keyword evidence="2" id="KW-1185">Reference proteome</keyword>
<dbReference type="EMBL" id="GL871099">
    <property type="protein sequence ID" value="EGC34408.1"/>
    <property type="molecule type" value="Genomic_DNA"/>
</dbReference>
<protein>
    <submittedName>
        <fullName evidence="1">Uncharacterized protein</fullName>
    </submittedName>
</protein>
<dbReference type="Proteomes" id="UP000001064">
    <property type="component" value="Unassembled WGS sequence"/>
</dbReference>
<dbReference type="KEGG" id="dpp:DICPUDRAFT_153397"/>
<dbReference type="VEuPathDB" id="AmoebaDB:DICPUDRAFT_153397"/>
<accession>F0ZNT1</accession>
<name>F0ZNT1_DICPU</name>
<dbReference type="AlphaFoldDB" id="F0ZNT1"/>
<dbReference type="InParanoid" id="F0ZNT1"/>
<evidence type="ECO:0000313" key="2">
    <source>
        <dbReference type="Proteomes" id="UP000001064"/>
    </source>
</evidence>
<dbReference type="GeneID" id="10499901"/>
<evidence type="ECO:0000313" key="1">
    <source>
        <dbReference type="EMBL" id="EGC34408.1"/>
    </source>
</evidence>
<proteinExistence type="predicted"/>
<organism evidence="1 2">
    <name type="scientific">Dictyostelium purpureum</name>
    <name type="common">Slime mold</name>
    <dbReference type="NCBI Taxonomy" id="5786"/>
    <lineage>
        <taxon>Eukaryota</taxon>
        <taxon>Amoebozoa</taxon>
        <taxon>Evosea</taxon>
        <taxon>Eumycetozoa</taxon>
        <taxon>Dictyostelia</taxon>
        <taxon>Dictyosteliales</taxon>
        <taxon>Dictyosteliaceae</taxon>
        <taxon>Dictyostelium</taxon>
    </lineage>
</organism>
<gene>
    <name evidence="1" type="ORF">DICPUDRAFT_153397</name>
</gene>
<reference evidence="2" key="1">
    <citation type="journal article" date="2011" name="Genome Biol.">
        <title>Comparative genomics of the social amoebae Dictyostelium discoideum and Dictyostelium purpureum.</title>
        <authorList>
            <consortium name="US DOE Joint Genome Institute (JGI-PGF)"/>
            <person name="Sucgang R."/>
            <person name="Kuo A."/>
            <person name="Tian X."/>
            <person name="Salerno W."/>
            <person name="Parikh A."/>
            <person name="Feasley C.L."/>
            <person name="Dalin E."/>
            <person name="Tu H."/>
            <person name="Huang E."/>
            <person name="Barry K."/>
            <person name="Lindquist E."/>
            <person name="Shapiro H."/>
            <person name="Bruce D."/>
            <person name="Schmutz J."/>
            <person name="Salamov A."/>
            <person name="Fey P."/>
            <person name="Gaudet P."/>
            <person name="Anjard C."/>
            <person name="Babu M.M."/>
            <person name="Basu S."/>
            <person name="Bushmanova Y."/>
            <person name="van der Wel H."/>
            <person name="Katoh-Kurasawa M."/>
            <person name="Dinh C."/>
            <person name="Coutinho P.M."/>
            <person name="Saito T."/>
            <person name="Elias M."/>
            <person name="Schaap P."/>
            <person name="Kay R.R."/>
            <person name="Henrissat B."/>
            <person name="Eichinger L."/>
            <person name="Rivero F."/>
            <person name="Putnam N.H."/>
            <person name="West C.M."/>
            <person name="Loomis W.F."/>
            <person name="Chisholm R.L."/>
            <person name="Shaulsky G."/>
            <person name="Strassmann J.E."/>
            <person name="Queller D.C."/>
            <person name="Kuspa A."/>
            <person name="Grigoriev I.V."/>
        </authorList>
    </citation>
    <scope>NUCLEOTIDE SEQUENCE [LARGE SCALE GENOMIC DNA]</scope>
    <source>
        <strain evidence="2">QSDP1</strain>
    </source>
</reference>